<organism evidence="3 4">
    <name type="scientific">Vibrio metschnikovii</name>
    <dbReference type="NCBI Taxonomy" id="28172"/>
    <lineage>
        <taxon>Bacteria</taxon>
        <taxon>Pseudomonadati</taxon>
        <taxon>Pseudomonadota</taxon>
        <taxon>Gammaproteobacteria</taxon>
        <taxon>Vibrionales</taxon>
        <taxon>Vibrionaceae</taxon>
        <taxon>Vibrio</taxon>
    </lineage>
</organism>
<keyword evidence="1" id="KW-0175">Coiled coil</keyword>
<evidence type="ECO:0000256" key="2">
    <source>
        <dbReference type="SAM" id="MobiDB-lite"/>
    </source>
</evidence>
<gene>
    <name evidence="3" type="ORF">H8Q88_19355</name>
</gene>
<feature type="compositionally biased region" description="Acidic residues" evidence="2">
    <location>
        <begin position="24"/>
        <end position="75"/>
    </location>
</feature>
<feature type="coiled-coil region" evidence="1">
    <location>
        <begin position="258"/>
        <end position="285"/>
    </location>
</feature>
<proteinExistence type="predicted"/>
<feature type="region of interest" description="Disordered" evidence="2">
    <location>
        <begin position="18"/>
        <end position="75"/>
    </location>
</feature>
<comment type="caution">
    <text evidence="3">The sequence shown here is derived from an EMBL/GenBank/DDBJ whole genome shotgun (WGS) entry which is preliminary data.</text>
</comment>
<dbReference type="AlphaFoldDB" id="A0A9X0UJ24"/>
<evidence type="ECO:0000313" key="3">
    <source>
        <dbReference type="EMBL" id="MBC5853037.1"/>
    </source>
</evidence>
<accession>A0A9X0UJ24</accession>
<reference evidence="3" key="1">
    <citation type="submission" date="2020-08" db="EMBL/GenBank/DDBJ databases">
        <title>Genome Sequencing and Pan-Genome Analysis of Migratory bird Vibrio Strains, Inner Mongolia.</title>
        <authorList>
            <person name="Zheng L."/>
        </authorList>
    </citation>
    <scope>NUCLEOTIDE SEQUENCE</scope>
    <source>
        <strain evidence="3">M13F</strain>
    </source>
</reference>
<keyword evidence="4" id="KW-1185">Reference proteome</keyword>
<evidence type="ECO:0000256" key="1">
    <source>
        <dbReference type="SAM" id="Coils"/>
    </source>
</evidence>
<name>A0A9X0UJ24_VIBME</name>
<evidence type="ECO:0000313" key="4">
    <source>
        <dbReference type="Proteomes" id="UP000615796"/>
    </source>
</evidence>
<protein>
    <submittedName>
        <fullName evidence="3">Uncharacterized protein</fullName>
    </submittedName>
</protein>
<dbReference type="EMBL" id="JACRUP010000023">
    <property type="protein sequence ID" value="MBC5853037.1"/>
    <property type="molecule type" value="Genomic_DNA"/>
</dbReference>
<dbReference type="Proteomes" id="UP000615796">
    <property type="component" value="Unassembled WGS sequence"/>
</dbReference>
<dbReference type="RefSeq" id="WP_187027184.1">
    <property type="nucleotide sequence ID" value="NZ_JACRUP010000023.1"/>
</dbReference>
<sequence>MKAIDNLKELLLKNKESKKSSELFESDNFDDDDELSVLDDSDDLGEFGEFNDDESIVDDEYSDNDNDDYESDSDSDIDAILSNFSHDASLSSEDDSKYKELDSFISELENDSNKETGTKRAGYDTIKSVMDSIDSINMKYHNYHQERLMSRQIDSSSTEELKSKSFTERIIIPKKENLTNIHSEYDGLDLLGSLDSIIRRVKDLRVLAIQSKNLGKEDSLEMKELSLWVKEIESVTQGNPKQSDVSQRGIRASLVLQNDLLTKQNQIYYQEIKDLSDKYNNILKENTVAKIANIANYSACNQLMGFADRIFEIDKDRYLPMEELVKNSKARIPHELKGSCSKTIELAKMSRNEILGISGVGSATFKNIKSAFSDNGLFAYCLIEDVIEYHGLKLNGSNNLLYRGNNESSFMWMLPRLYFTNEAVIRYCDLYDMSFIDIKKNKRLDEDDNNGVIEALSNLAIQIKTNKFNDMQDNRIEIEKLNYMLSKNK</sequence>